<gene>
    <name evidence="2" type="ORF">CO661_08590</name>
</gene>
<reference evidence="2 3" key="1">
    <citation type="submission" date="2017-09" db="EMBL/GenBank/DDBJ databases">
        <title>Comparative genomics of rhizobia isolated from Phaseolus vulgaris in China.</title>
        <authorList>
            <person name="Tong W."/>
        </authorList>
    </citation>
    <scope>NUCLEOTIDE SEQUENCE [LARGE SCALE GENOMIC DNA]</scope>
    <source>
        <strain evidence="2 3">PCH1</strain>
    </source>
</reference>
<evidence type="ECO:0000313" key="2">
    <source>
        <dbReference type="EMBL" id="PDT48515.1"/>
    </source>
</evidence>
<dbReference type="AlphaFoldDB" id="A0A2A6M1H9"/>
<accession>A0A2A6M1H9</accession>
<keyword evidence="1" id="KW-0812">Transmembrane</keyword>
<comment type="caution">
    <text evidence="2">The sequence shown here is derived from an EMBL/GenBank/DDBJ whole genome shotgun (WGS) entry which is preliminary data.</text>
</comment>
<feature type="transmembrane region" description="Helical" evidence="1">
    <location>
        <begin position="140"/>
        <end position="158"/>
    </location>
</feature>
<keyword evidence="1" id="KW-0472">Membrane</keyword>
<dbReference type="Proteomes" id="UP000220353">
    <property type="component" value="Unassembled WGS sequence"/>
</dbReference>
<organism evidence="2 3">
    <name type="scientific">Rhizobium fredii</name>
    <name type="common">Sinorhizobium fredii</name>
    <dbReference type="NCBI Taxonomy" id="380"/>
    <lineage>
        <taxon>Bacteria</taxon>
        <taxon>Pseudomonadati</taxon>
        <taxon>Pseudomonadota</taxon>
        <taxon>Alphaproteobacteria</taxon>
        <taxon>Hyphomicrobiales</taxon>
        <taxon>Rhizobiaceae</taxon>
        <taxon>Sinorhizobium/Ensifer group</taxon>
        <taxon>Sinorhizobium</taxon>
    </lineage>
</organism>
<evidence type="ECO:0000256" key="1">
    <source>
        <dbReference type="SAM" id="Phobius"/>
    </source>
</evidence>
<feature type="transmembrane region" description="Helical" evidence="1">
    <location>
        <begin position="170"/>
        <end position="190"/>
    </location>
</feature>
<name>A0A2A6M1H9_RHIFR</name>
<proteinExistence type="predicted"/>
<keyword evidence="1" id="KW-1133">Transmembrane helix</keyword>
<protein>
    <submittedName>
        <fullName evidence="2">Uncharacterized protein</fullName>
    </submittedName>
</protein>
<feature type="transmembrane region" description="Helical" evidence="1">
    <location>
        <begin position="49"/>
        <end position="66"/>
    </location>
</feature>
<evidence type="ECO:0000313" key="3">
    <source>
        <dbReference type="Proteomes" id="UP000220353"/>
    </source>
</evidence>
<feature type="transmembrane region" description="Helical" evidence="1">
    <location>
        <begin position="72"/>
        <end position="93"/>
    </location>
</feature>
<sequence length="197" mass="21980">MSLDVERFKLVHRLDDGRISYRENLRAPPVLVTEGELVELQRLRGKRWLVSYAFAIPAVILIGLWVEEIIPLLVPAIFSVFAYLVCSAVEAAAKRRSAEIIRSAPRYFDGTEQVAPPSVWEVLLGFPSLLLRMGGFRRGVLFFGMMLVTSVGGLIAKVTDRPGFDEADKLSPVVFALLALMAAVALNALFKERHRQK</sequence>
<dbReference type="RefSeq" id="WP_037432762.1">
    <property type="nucleotide sequence ID" value="NZ_CP187422.1"/>
</dbReference>
<dbReference type="EMBL" id="NWTC01000005">
    <property type="protein sequence ID" value="PDT48515.1"/>
    <property type="molecule type" value="Genomic_DNA"/>
</dbReference>